<keyword evidence="2" id="KW-1185">Reference proteome</keyword>
<evidence type="ECO:0000313" key="2">
    <source>
        <dbReference type="Proteomes" id="UP000824469"/>
    </source>
</evidence>
<gene>
    <name evidence="1" type="ORF">KI387_029810</name>
</gene>
<protein>
    <submittedName>
        <fullName evidence="1">Uncharacterized protein</fullName>
    </submittedName>
</protein>
<feature type="non-terminal residue" evidence="1">
    <location>
        <position position="1"/>
    </location>
</feature>
<name>A0AA38CK14_TAXCH</name>
<comment type="caution">
    <text evidence="1">The sequence shown here is derived from an EMBL/GenBank/DDBJ whole genome shotgun (WGS) entry which is preliminary data.</text>
</comment>
<sequence>VEGMSMKGANFFANKNTRSELEKIFLEEDEEMEQVSSFPSPYDEVVKLIVSYLNLEGRHH</sequence>
<dbReference type="Proteomes" id="UP000824469">
    <property type="component" value="Unassembled WGS sequence"/>
</dbReference>
<dbReference type="EMBL" id="JAHRHJ020000010">
    <property type="protein sequence ID" value="KAH9298128.1"/>
    <property type="molecule type" value="Genomic_DNA"/>
</dbReference>
<accession>A0AA38CK14</accession>
<proteinExistence type="predicted"/>
<organism evidence="1 2">
    <name type="scientific">Taxus chinensis</name>
    <name type="common">Chinese yew</name>
    <name type="synonym">Taxus wallichiana var. chinensis</name>
    <dbReference type="NCBI Taxonomy" id="29808"/>
    <lineage>
        <taxon>Eukaryota</taxon>
        <taxon>Viridiplantae</taxon>
        <taxon>Streptophyta</taxon>
        <taxon>Embryophyta</taxon>
        <taxon>Tracheophyta</taxon>
        <taxon>Spermatophyta</taxon>
        <taxon>Pinopsida</taxon>
        <taxon>Pinidae</taxon>
        <taxon>Conifers II</taxon>
        <taxon>Cupressales</taxon>
        <taxon>Taxaceae</taxon>
        <taxon>Taxus</taxon>
    </lineage>
</organism>
<feature type="non-terminal residue" evidence="1">
    <location>
        <position position="60"/>
    </location>
</feature>
<dbReference type="AlphaFoldDB" id="A0AA38CK14"/>
<evidence type="ECO:0000313" key="1">
    <source>
        <dbReference type="EMBL" id="KAH9298128.1"/>
    </source>
</evidence>
<reference evidence="1 2" key="1">
    <citation type="journal article" date="2021" name="Nat. Plants">
        <title>The Taxus genome provides insights into paclitaxel biosynthesis.</title>
        <authorList>
            <person name="Xiong X."/>
            <person name="Gou J."/>
            <person name="Liao Q."/>
            <person name="Li Y."/>
            <person name="Zhou Q."/>
            <person name="Bi G."/>
            <person name="Li C."/>
            <person name="Du R."/>
            <person name="Wang X."/>
            <person name="Sun T."/>
            <person name="Guo L."/>
            <person name="Liang H."/>
            <person name="Lu P."/>
            <person name="Wu Y."/>
            <person name="Zhang Z."/>
            <person name="Ro D.K."/>
            <person name="Shang Y."/>
            <person name="Huang S."/>
            <person name="Yan J."/>
        </authorList>
    </citation>
    <scope>NUCLEOTIDE SEQUENCE [LARGE SCALE GENOMIC DNA]</scope>
    <source>
        <strain evidence="1">Ta-2019</strain>
    </source>
</reference>